<reference evidence="2 3" key="1">
    <citation type="journal article" date="2018" name="Sci. Rep.">
        <title>Genome sequence of the cauliflower mushroom Sparassis crispa (Hanabiratake) and its association with beneficial usage.</title>
        <authorList>
            <person name="Kiyama R."/>
            <person name="Furutani Y."/>
            <person name="Kawaguchi K."/>
            <person name="Nakanishi T."/>
        </authorList>
    </citation>
    <scope>NUCLEOTIDE SEQUENCE [LARGE SCALE GENOMIC DNA]</scope>
</reference>
<keyword evidence="3" id="KW-1185">Reference proteome</keyword>
<feature type="compositionally biased region" description="Low complexity" evidence="1">
    <location>
        <begin position="1401"/>
        <end position="1418"/>
    </location>
</feature>
<evidence type="ECO:0000256" key="1">
    <source>
        <dbReference type="SAM" id="MobiDB-lite"/>
    </source>
</evidence>
<feature type="region of interest" description="Disordered" evidence="1">
    <location>
        <begin position="65"/>
        <end position="188"/>
    </location>
</feature>
<dbReference type="OrthoDB" id="3269573at2759"/>
<evidence type="ECO:0000313" key="3">
    <source>
        <dbReference type="Proteomes" id="UP000287166"/>
    </source>
</evidence>
<dbReference type="PANTHER" id="PTHR33099">
    <property type="entry name" value="FE2OG DIOXYGENASE DOMAIN-CONTAINING PROTEIN"/>
    <property type="match status" value="1"/>
</dbReference>
<organism evidence="2 3">
    <name type="scientific">Sparassis crispa</name>
    <dbReference type="NCBI Taxonomy" id="139825"/>
    <lineage>
        <taxon>Eukaryota</taxon>
        <taxon>Fungi</taxon>
        <taxon>Dikarya</taxon>
        <taxon>Basidiomycota</taxon>
        <taxon>Agaricomycotina</taxon>
        <taxon>Agaricomycetes</taxon>
        <taxon>Polyporales</taxon>
        <taxon>Sparassidaceae</taxon>
        <taxon>Sparassis</taxon>
    </lineage>
</organism>
<dbReference type="Gene3D" id="2.60.120.620">
    <property type="entry name" value="q2cbj1_9rhob like domain"/>
    <property type="match status" value="1"/>
</dbReference>
<dbReference type="Proteomes" id="UP000287166">
    <property type="component" value="Unassembled WGS sequence"/>
</dbReference>
<dbReference type="PANTHER" id="PTHR33099:SF7">
    <property type="entry name" value="MYND-TYPE DOMAIN-CONTAINING PROTEIN"/>
    <property type="match status" value="1"/>
</dbReference>
<proteinExistence type="predicted"/>
<protein>
    <recommendedName>
        <fullName evidence="4">Prolyl 4-hydroxylase alpha subunit Fe(2+) 2OG dioxygenase domain-containing protein</fullName>
    </recommendedName>
</protein>
<dbReference type="InParanoid" id="A0A401H5Z5"/>
<dbReference type="RefSeq" id="XP_027620724.1">
    <property type="nucleotide sequence ID" value="XM_027764923.1"/>
</dbReference>
<dbReference type="GeneID" id="38786728"/>
<accession>A0A401H5Z5</accession>
<feature type="compositionally biased region" description="Basic and acidic residues" evidence="1">
    <location>
        <begin position="1420"/>
        <end position="1442"/>
    </location>
</feature>
<comment type="caution">
    <text evidence="2">The sequence shown here is derived from an EMBL/GenBank/DDBJ whole genome shotgun (WGS) entry which is preliminary data.</text>
</comment>
<evidence type="ECO:0000313" key="2">
    <source>
        <dbReference type="EMBL" id="GBE89811.1"/>
    </source>
</evidence>
<gene>
    <name evidence="2" type="ORF">SCP_1701360</name>
</gene>
<sequence>MLDIKVKEEPVPADSPGAHVTLKQDVEQENEARFSDFNHEEALKLSTPPSNPLFMECIKPEDVPKAVLREPNSGTSTPHNRLGGKTIIPQAASLDVERGHGDERDSDEDLEPSAENQSQGDAFKLPGNIRKDVHGAPPVAQEEIVAPFPGQLGGKTVRSSASAPPEMPDDEEPEHFPLKGSSETGVIETQGGTFVPYSEFGGKTVLSRAVPTDVEAQEEDSEEDEDDEDEDDEVEEEEEEGPPVENPSQDIREDFRDILAGDLAFKGTFAFNRTYPDAPNPILNLDHLGTVGLPLSVREAEAIKSQAEQAPFGKGERTVIDKTVRDTWEMDAKQVRFDSPAWNLFLDRVVQEVCAELGVNIAASKPRCELYKLLLYETDSHFLPHVDTEKANGMFATIVIVLPSKFTGGDAHVSHGSLSAVYNTSVKSLMQTTVLAWYTDVMHEIKPITSGYRLALSFNLIHTTTGLRPALSTQMSVVEPLRHVLLSWKQDRGQKAPAKLLYLLTHKYSQANLRGSALKGADAHKVSLLNNLAQQLGFHVGLASVVCHVTGYAEDYGRGSYGRRRSWFGGYDDDDEDDEDDVDDVGMAEVEDTALSIDHFVNLDGAPIRDELDCDDGAETIPANLADILQAGDYDDQEYEGYLGNGAGSLERWYRRTVLVIWPHWANNDILYDGDLTDACDILHGTDSRKPTREETELTDYVLRNATMDKGAVTESVCHAAVVWRDVSIWVRAVKACDAESSISALGDENVFHAVLTFGLDEIKSILGSALERDPSNIARFGFLERFEKWVAQQHSAEFVAHIKSWITEQYTKAAQSLKKPEKYEKRLLLSLADKFGGTAYLENNITPQIKGVADLQFIREFAVFLHKEGQAIETDVRSRIVKDLLSTAISKLNLYPPKTASTPSYSWGQPVDPSNSKTHLELARVYVISCLATQNDDLAEVVFNKLTDTSGVTPQVAQQRVKEIWLPLLTGLSAYVKSRSPSRPIPGLEKLSKVAIGVYLDSARANPRIVARADISSVIQALILCGQPQLVVSFVVPKMEALPLEASALRDFFEELHAKREQFSFTDQQRQELQAVIVKLVKRYALKVDLPVQAPAPNYNWVTLNYATGVADVSQVIAALECCIAIGVPEASSTILDRLLSPTVLKSNYVTSNLVPLVPALRKLAAKYKTSLSTVPFSSAFRGIMLAYTEKVLGPRPADASAKLKELQKWTCNCGECAPVRAFLTSQPEKSQTWQRIGAPRRKHVENFLQRYAWSIATWDTVRTSPQGLTVSKKDVIYEPVRWISDQKKGLTLLKDISNDMTQLRAILTEDYDKIIDLLKAKSGAATAQSSSSSIPKPALPAASLLAQNAQRTLPVMPVTYMAALPPAIPTASQTLVPGMSGQPVRFQAVYTSNAPPPGTIAAPPAAAPSISTAVPARADGEPPRKRKKTNYDPKDVIDLT</sequence>
<feature type="region of interest" description="Disordered" evidence="1">
    <location>
        <begin position="1397"/>
        <end position="1442"/>
    </location>
</feature>
<feature type="compositionally biased region" description="Acidic residues" evidence="1">
    <location>
        <begin position="215"/>
        <end position="242"/>
    </location>
</feature>
<evidence type="ECO:0008006" key="4">
    <source>
        <dbReference type="Google" id="ProtNLM"/>
    </source>
</evidence>
<feature type="region of interest" description="Disordered" evidence="1">
    <location>
        <begin position="206"/>
        <end position="251"/>
    </location>
</feature>
<dbReference type="EMBL" id="BFAD01000017">
    <property type="protein sequence ID" value="GBE89811.1"/>
    <property type="molecule type" value="Genomic_DNA"/>
</dbReference>
<name>A0A401H5Z5_9APHY</name>